<organism evidence="8 9">
    <name type="scientific">Galleria mellonella</name>
    <name type="common">Greater wax moth</name>
    <dbReference type="NCBI Taxonomy" id="7137"/>
    <lineage>
        <taxon>Eukaryota</taxon>
        <taxon>Metazoa</taxon>
        <taxon>Ecdysozoa</taxon>
        <taxon>Arthropoda</taxon>
        <taxon>Hexapoda</taxon>
        <taxon>Insecta</taxon>
        <taxon>Pterygota</taxon>
        <taxon>Neoptera</taxon>
        <taxon>Endopterygota</taxon>
        <taxon>Lepidoptera</taxon>
        <taxon>Glossata</taxon>
        <taxon>Ditrysia</taxon>
        <taxon>Pyraloidea</taxon>
        <taxon>Pyralidae</taxon>
        <taxon>Galleriinae</taxon>
        <taxon>Galleria</taxon>
    </lineage>
</organism>
<keyword evidence="3" id="KW-0285">Flavoprotein</keyword>
<dbReference type="Pfam" id="PF05199">
    <property type="entry name" value="GMC_oxred_C"/>
    <property type="match status" value="1"/>
</dbReference>
<dbReference type="InParanoid" id="A0A6J1X1J3"/>
<dbReference type="SUPFAM" id="SSF51905">
    <property type="entry name" value="FAD/NAD(P)-binding domain"/>
    <property type="match status" value="1"/>
</dbReference>
<evidence type="ECO:0000256" key="3">
    <source>
        <dbReference type="ARBA" id="ARBA00022630"/>
    </source>
</evidence>
<proteinExistence type="inferred from homology"/>
<dbReference type="GO" id="GO:0050660">
    <property type="term" value="F:flavin adenine dinucleotide binding"/>
    <property type="evidence" value="ECO:0007669"/>
    <property type="project" value="InterPro"/>
</dbReference>
<protein>
    <submittedName>
        <fullName evidence="9">Ecdysone oxidase-like</fullName>
    </submittedName>
</protein>
<dbReference type="InterPro" id="IPR007867">
    <property type="entry name" value="GMC_OxRtase_C"/>
</dbReference>
<evidence type="ECO:0000256" key="4">
    <source>
        <dbReference type="ARBA" id="ARBA00022827"/>
    </source>
</evidence>
<dbReference type="KEGG" id="gmw:113518679"/>
<dbReference type="PANTHER" id="PTHR11552:SF147">
    <property type="entry name" value="CHOLINE DEHYDROGENASE, MITOCHONDRIAL"/>
    <property type="match status" value="1"/>
</dbReference>
<reference evidence="9" key="1">
    <citation type="submission" date="2025-08" db="UniProtKB">
        <authorList>
            <consortium name="RefSeq"/>
        </authorList>
    </citation>
    <scope>IDENTIFICATION</scope>
    <source>
        <tissue evidence="9">Whole larvae</tissue>
    </source>
</reference>
<dbReference type="GO" id="GO:0016614">
    <property type="term" value="F:oxidoreductase activity, acting on CH-OH group of donors"/>
    <property type="evidence" value="ECO:0007669"/>
    <property type="project" value="InterPro"/>
</dbReference>
<dbReference type="PIRSF" id="PIRSF000137">
    <property type="entry name" value="Alcohol_oxidase"/>
    <property type="match status" value="1"/>
</dbReference>
<comment type="cofactor">
    <cofactor evidence="1 5">
        <name>FAD</name>
        <dbReference type="ChEBI" id="CHEBI:57692"/>
    </cofactor>
</comment>
<evidence type="ECO:0000256" key="2">
    <source>
        <dbReference type="ARBA" id="ARBA00010790"/>
    </source>
</evidence>
<dbReference type="InterPro" id="IPR000172">
    <property type="entry name" value="GMC_OxRdtase_N"/>
</dbReference>
<dbReference type="Gene3D" id="3.30.560.10">
    <property type="entry name" value="Glucose Oxidase, domain 3"/>
    <property type="match status" value="1"/>
</dbReference>
<feature type="domain" description="Glucose-methanol-choline oxidoreductase C-terminal" evidence="7">
    <location>
        <begin position="433"/>
        <end position="565"/>
    </location>
</feature>
<dbReference type="InterPro" id="IPR012132">
    <property type="entry name" value="GMC_OxRdtase"/>
</dbReference>
<evidence type="ECO:0000259" key="6">
    <source>
        <dbReference type="Pfam" id="PF00732"/>
    </source>
</evidence>
<evidence type="ECO:0000256" key="5">
    <source>
        <dbReference type="PIRSR" id="PIRSR000137-2"/>
    </source>
</evidence>
<feature type="binding site" evidence="5">
    <location>
        <position position="547"/>
    </location>
    <ligand>
        <name>FAD</name>
        <dbReference type="ChEBI" id="CHEBI:57692"/>
    </ligand>
</feature>
<name>A0A6J1X1J3_GALME</name>
<accession>A0A6J1X1J3</accession>
<dbReference type="Gene3D" id="3.50.50.60">
    <property type="entry name" value="FAD/NAD(P)-binding domain"/>
    <property type="match status" value="1"/>
</dbReference>
<dbReference type="InterPro" id="IPR036188">
    <property type="entry name" value="FAD/NAD-bd_sf"/>
</dbReference>
<evidence type="ECO:0000313" key="8">
    <source>
        <dbReference type="Proteomes" id="UP001652740"/>
    </source>
</evidence>
<dbReference type="SUPFAM" id="SSF54373">
    <property type="entry name" value="FAD-linked reductases, C-terminal domain"/>
    <property type="match status" value="1"/>
</dbReference>
<evidence type="ECO:0000256" key="1">
    <source>
        <dbReference type="ARBA" id="ARBA00001974"/>
    </source>
</evidence>
<dbReference type="RefSeq" id="XP_026759445.2">
    <property type="nucleotide sequence ID" value="XM_026903644.2"/>
</dbReference>
<sequence>MDATSATIANIKLTQNALQVLTATLHLTSYLYPEQALVYDGDVFDYIVVGAGSAGCVIANRLTEDPTSRVLLVEAGGDPPLESSLPGLLPYLKHTRDDWNYTSVYDEYSQQCHTPPVDEITRGKMLGGCSSNNNMYYVRANPYDYDNWANIINDDTWNYKNVLPYFIKSEKLQDPNIWNTPTACFHGKDGYLGVTRQYANVTNKYLKAFSELGFKIVFDSNGNFTLGFTEPMLTVANGTRQSTATAFLSPIKNRRNLYVLKNTLVTKINFDEHNNAVSIDAIKENNENVTIIAKKEIIVSAGTINSAQLLMLSGIGPRKHLEDLSINVISDLPVGENLQDHITSISVYATERVNNSQAPKNPHTPLPTVVGQVALNKSQLNPDYQTFNIITDVDGLLQFCAFTCSFKNDICNNFHKLAKGREIMISQTILLRPKSRGRILLRSINPYEYPQIYTRHLSKAVDLNNLAAYIEDVYRVMSTNYFKEVNATFFSLKDCLSYKLGSKDYWKCHALCLATSIYHYVGTCSMGSVVDARLRVFGVKRLRVVDGSVMPAITSGNINAPIIMMSEKAADFIKSENMFSN</sequence>
<evidence type="ECO:0000313" key="9">
    <source>
        <dbReference type="RefSeq" id="XP_026759445.2"/>
    </source>
</evidence>
<dbReference type="GeneID" id="113518679"/>
<dbReference type="AlphaFoldDB" id="A0A6J1X1J3"/>
<dbReference type="Pfam" id="PF00732">
    <property type="entry name" value="GMC_oxred_N"/>
    <property type="match status" value="1"/>
</dbReference>
<gene>
    <name evidence="9" type="primary">LOC113518679</name>
</gene>
<keyword evidence="4 5" id="KW-0274">FAD</keyword>
<dbReference type="Proteomes" id="UP001652740">
    <property type="component" value="Unplaced"/>
</dbReference>
<feature type="domain" description="Glucose-methanol-choline oxidoreductase N-terminal" evidence="6">
    <location>
        <begin position="44"/>
        <end position="342"/>
    </location>
</feature>
<keyword evidence="8" id="KW-1185">Reference proteome</keyword>
<feature type="binding site" evidence="5">
    <location>
        <position position="265"/>
    </location>
    <ligand>
        <name>FAD</name>
        <dbReference type="ChEBI" id="CHEBI:57692"/>
    </ligand>
</feature>
<evidence type="ECO:0000259" key="7">
    <source>
        <dbReference type="Pfam" id="PF05199"/>
    </source>
</evidence>
<dbReference type="PANTHER" id="PTHR11552">
    <property type="entry name" value="GLUCOSE-METHANOL-CHOLINE GMC OXIDOREDUCTASE"/>
    <property type="match status" value="1"/>
</dbReference>
<comment type="similarity">
    <text evidence="2">Belongs to the GMC oxidoreductase family.</text>
</comment>